<comment type="caution">
    <text evidence="1">The sequence shown here is derived from an EMBL/GenBank/DDBJ whole genome shotgun (WGS) entry which is preliminary data.</text>
</comment>
<reference evidence="2" key="1">
    <citation type="journal article" date="2019" name="Int. J. Syst. Evol. Microbiol.">
        <title>The Global Catalogue of Microorganisms (GCM) 10K type strain sequencing project: providing services to taxonomists for standard genome sequencing and annotation.</title>
        <authorList>
            <consortium name="The Broad Institute Genomics Platform"/>
            <consortium name="The Broad Institute Genome Sequencing Center for Infectious Disease"/>
            <person name="Wu L."/>
            <person name="Ma J."/>
        </authorList>
    </citation>
    <scope>NUCLEOTIDE SEQUENCE [LARGE SCALE GENOMIC DNA]</scope>
    <source>
        <strain evidence="2">JCM 11483</strain>
    </source>
</reference>
<dbReference type="InterPro" id="IPR035472">
    <property type="entry name" value="RpiR-like_SIS"/>
</dbReference>
<name>A0ABP6RFX6_9MICC</name>
<dbReference type="SUPFAM" id="SSF46689">
    <property type="entry name" value="Homeodomain-like"/>
    <property type="match status" value="1"/>
</dbReference>
<dbReference type="RefSeq" id="WP_344721240.1">
    <property type="nucleotide sequence ID" value="NZ_BAAAYG010000009.1"/>
</dbReference>
<dbReference type="Proteomes" id="UP001501736">
    <property type="component" value="Unassembled WGS sequence"/>
</dbReference>
<dbReference type="PANTHER" id="PTHR30514">
    <property type="entry name" value="GLUCOKINASE"/>
    <property type="match status" value="1"/>
</dbReference>
<evidence type="ECO:0000313" key="2">
    <source>
        <dbReference type="Proteomes" id="UP001501736"/>
    </source>
</evidence>
<dbReference type="InterPro" id="IPR047640">
    <property type="entry name" value="RpiR-like"/>
</dbReference>
<gene>
    <name evidence="1" type="ORF">GCM10020260_21760</name>
</gene>
<proteinExistence type="predicted"/>
<protein>
    <submittedName>
        <fullName evidence="1">SIS domain-containing protein</fullName>
    </submittedName>
</protein>
<dbReference type="Gene3D" id="3.40.50.10490">
    <property type="entry name" value="Glucose-6-phosphate isomerase like protein, domain 1"/>
    <property type="match status" value="1"/>
</dbReference>
<dbReference type="InterPro" id="IPR046348">
    <property type="entry name" value="SIS_dom_sf"/>
</dbReference>
<dbReference type="CDD" id="cd05013">
    <property type="entry name" value="SIS_RpiR"/>
    <property type="match status" value="1"/>
</dbReference>
<sequence>MGETVISWIDRLVTGRSPSPATERVVAELRAAPDQCAFRTAQQVADVVGVNVATVTRTAQFLGFSGWPAFVLDYRGQYLATLTADRMLSSSGRQDDAVRGAGSVLRDMRALGALAEVLDERSIDRGAELIRTARRGVVLATGSFAGPATQLSHGAQLLGCDLMLHVGAASSQMTAVRSLGPGDVVVSFNIWKTAEVVNQLALLAADRGAALIVVGDRTTPVTQRADVSITVPSESAGSLPSTVPAVSVVQALLAGVADSDRATAEASLREVEALWRSMGIVAD</sequence>
<accession>A0ABP6RFX6</accession>
<dbReference type="InterPro" id="IPR036388">
    <property type="entry name" value="WH-like_DNA-bd_sf"/>
</dbReference>
<evidence type="ECO:0000313" key="1">
    <source>
        <dbReference type="EMBL" id="GAA3286644.1"/>
    </source>
</evidence>
<dbReference type="EMBL" id="BAAAYG010000009">
    <property type="protein sequence ID" value="GAA3286644.1"/>
    <property type="molecule type" value="Genomic_DNA"/>
</dbReference>
<keyword evidence="2" id="KW-1185">Reference proteome</keyword>
<dbReference type="SUPFAM" id="SSF53697">
    <property type="entry name" value="SIS domain"/>
    <property type="match status" value="1"/>
</dbReference>
<dbReference type="InterPro" id="IPR009057">
    <property type="entry name" value="Homeodomain-like_sf"/>
</dbReference>
<organism evidence="1 2">
    <name type="scientific">Nesterenkonia halobia</name>
    <dbReference type="NCBI Taxonomy" id="37922"/>
    <lineage>
        <taxon>Bacteria</taxon>
        <taxon>Bacillati</taxon>
        <taxon>Actinomycetota</taxon>
        <taxon>Actinomycetes</taxon>
        <taxon>Micrococcales</taxon>
        <taxon>Micrococcaceae</taxon>
        <taxon>Nesterenkonia</taxon>
    </lineage>
</organism>
<dbReference type="Gene3D" id="1.10.10.10">
    <property type="entry name" value="Winged helix-like DNA-binding domain superfamily/Winged helix DNA-binding domain"/>
    <property type="match status" value="1"/>
</dbReference>